<dbReference type="RefSeq" id="XP_033573967.1">
    <property type="nucleotide sequence ID" value="XM_033715846.1"/>
</dbReference>
<proteinExistence type="predicted"/>
<feature type="domain" description="Serine hydrolase" evidence="2">
    <location>
        <begin position="2"/>
        <end position="200"/>
    </location>
</feature>
<dbReference type="Proteomes" id="UP000504636">
    <property type="component" value="Unplaced"/>
</dbReference>
<accession>A0A6A6YEP7</accession>
<protein>
    <recommendedName>
        <fullName evidence="2">Serine hydrolase domain-containing protein</fullName>
    </recommendedName>
</protein>
<dbReference type="EMBL" id="MU003706">
    <property type="protein sequence ID" value="KAF2807003.1"/>
    <property type="molecule type" value="Genomic_DNA"/>
</dbReference>
<dbReference type="InterPro" id="IPR005645">
    <property type="entry name" value="FSH-like_dom"/>
</dbReference>
<keyword evidence="4" id="KW-1185">Reference proteome</keyword>
<name>A0A6A6YEP7_9PEZI</name>
<keyword evidence="1" id="KW-0378">Hydrolase</keyword>
<dbReference type="Pfam" id="PF03959">
    <property type="entry name" value="FSH1"/>
    <property type="match status" value="1"/>
</dbReference>
<dbReference type="InterPro" id="IPR029058">
    <property type="entry name" value="AB_hydrolase_fold"/>
</dbReference>
<reference evidence="5" key="3">
    <citation type="submission" date="2025-04" db="UniProtKB">
        <authorList>
            <consortium name="RefSeq"/>
        </authorList>
    </citation>
    <scope>IDENTIFICATION</scope>
    <source>
        <strain evidence="5">CBS 304.34</strain>
    </source>
</reference>
<dbReference type="PANTHER" id="PTHR48070:SF7">
    <property type="entry name" value="SERINE HYDROLASE FSH DOMAIN-CONTAINING PROTEIN-RELATED"/>
    <property type="match status" value="1"/>
</dbReference>
<dbReference type="GO" id="GO:0019748">
    <property type="term" value="P:secondary metabolic process"/>
    <property type="evidence" value="ECO:0007669"/>
    <property type="project" value="TreeGrafter"/>
</dbReference>
<dbReference type="Gene3D" id="3.40.50.1820">
    <property type="entry name" value="alpha/beta hydrolase"/>
    <property type="match status" value="1"/>
</dbReference>
<dbReference type="GO" id="GO:0005737">
    <property type="term" value="C:cytoplasm"/>
    <property type="evidence" value="ECO:0007669"/>
    <property type="project" value="TreeGrafter"/>
</dbReference>
<dbReference type="OrthoDB" id="2094269at2759"/>
<evidence type="ECO:0000313" key="5">
    <source>
        <dbReference type="RefSeq" id="XP_033573967.1"/>
    </source>
</evidence>
<dbReference type="PANTHER" id="PTHR48070">
    <property type="entry name" value="ESTERASE OVCA2"/>
    <property type="match status" value="1"/>
</dbReference>
<dbReference type="GO" id="GO:0005634">
    <property type="term" value="C:nucleus"/>
    <property type="evidence" value="ECO:0007669"/>
    <property type="project" value="TreeGrafter"/>
</dbReference>
<reference evidence="5" key="2">
    <citation type="submission" date="2020-04" db="EMBL/GenBank/DDBJ databases">
        <authorList>
            <consortium name="NCBI Genome Project"/>
        </authorList>
    </citation>
    <scope>NUCLEOTIDE SEQUENCE</scope>
    <source>
        <strain evidence="5">CBS 304.34</strain>
    </source>
</reference>
<evidence type="ECO:0000313" key="4">
    <source>
        <dbReference type="Proteomes" id="UP000504636"/>
    </source>
</evidence>
<reference evidence="3 5" key="1">
    <citation type="journal article" date="2020" name="Stud. Mycol.">
        <title>101 Dothideomycetes genomes: a test case for predicting lifestyles and emergence of pathogens.</title>
        <authorList>
            <person name="Haridas S."/>
            <person name="Albert R."/>
            <person name="Binder M."/>
            <person name="Bloem J."/>
            <person name="Labutti K."/>
            <person name="Salamov A."/>
            <person name="Andreopoulos B."/>
            <person name="Baker S."/>
            <person name="Barry K."/>
            <person name="Bills G."/>
            <person name="Bluhm B."/>
            <person name="Cannon C."/>
            <person name="Castanera R."/>
            <person name="Culley D."/>
            <person name="Daum C."/>
            <person name="Ezra D."/>
            <person name="Gonzalez J."/>
            <person name="Henrissat B."/>
            <person name="Kuo A."/>
            <person name="Liang C."/>
            <person name="Lipzen A."/>
            <person name="Lutzoni F."/>
            <person name="Magnuson J."/>
            <person name="Mondo S."/>
            <person name="Nolan M."/>
            <person name="Ohm R."/>
            <person name="Pangilinan J."/>
            <person name="Park H.-J."/>
            <person name="Ramirez L."/>
            <person name="Alfaro M."/>
            <person name="Sun H."/>
            <person name="Tritt A."/>
            <person name="Yoshinaga Y."/>
            <person name="Zwiers L.-H."/>
            <person name="Turgeon B."/>
            <person name="Goodwin S."/>
            <person name="Spatafora J."/>
            <person name="Crous P."/>
            <person name="Grigoriev I."/>
        </authorList>
    </citation>
    <scope>NUCLEOTIDE SEQUENCE</scope>
    <source>
        <strain evidence="3 5">CBS 304.34</strain>
    </source>
</reference>
<evidence type="ECO:0000313" key="3">
    <source>
        <dbReference type="EMBL" id="KAF2807003.1"/>
    </source>
</evidence>
<dbReference type="GO" id="GO:0016787">
    <property type="term" value="F:hydrolase activity"/>
    <property type="evidence" value="ECO:0007669"/>
    <property type="project" value="UniProtKB-KW"/>
</dbReference>
<evidence type="ECO:0000259" key="2">
    <source>
        <dbReference type="Pfam" id="PF03959"/>
    </source>
</evidence>
<gene>
    <name evidence="3 5" type="ORF">BDZ99DRAFT_393444</name>
</gene>
<dbReference type="GeneID" id="54456739"/>
<dbReference type="AlphaFoldDB" id="A0A6A6YEP7"/>
<dbReference type="InterPro" id="IPR050593">
    <property type="entry name" value="LovG"/>
</dbReference>
<organism evidence="3">
    <name type="scientific">Mytilinidion resinicola</name>
    <dbReference type="NCBI Taxonomy" id="574789"/>
    <lineage>
        <taxon>Eukaryota</taxon>
        <taxon>Fungi</taxon>
        <taxon>Dikarya</taxon>
        <taxon>Ascomycota</taxon>
        <taxon>Pezizomycotina</taxon>
        <taxon>Dothideomycetes</taxon>
        <taxon>Pleosporomycetidae</taxon>
        <taxon>Mytilinidiales</taxon>
        <taxon>Mytilinidiaceae</taxon>
        <taxon>Mytilinidion</taxon>
    </lineage>
</organism>
<dbReference type="SUPFAM" id="SSF53474">
    <property type="entry name" value="alpha/beta-Hydrolases"/>
    <property type="match status" value="1"/>
</dbReference>
<evidence type="ECO:0000256" key="1">
    <source>
        <dbReference type="ARBA" id="ARBA00022801"/>
    </source>
</evidence>
<sequence length="223" mass="24257">MRFLCLHGMGTNNKVFEIQTAALRYALGDHHTFEFVEGVVPAAMNDSLKGFFPATDGYFQYFEENDAASCLKAVNDLEAFVAVEGPFDGVLAFSQGASVATTLMVRSQQRDRPGDLLSPVFKCAVFLGAAVPCDAARLDEGVVREMTHEADGEVIQLPTTHIWGEKDGSPYPPQLAALCASRQKNVYVHGGGHEVPSSNTDEALRESVRVIKRAISMAQYKQA</sequence>